<dbReference type="SFLD" id="SFLDS00003">
    <property type="entry name" value="Haloacid_Dehalogenase"/>
    <property type="match status" value="1"/>
</dbReference>
<dbReference type="Proteomes" id="UP000195455">
    <property type="component" value="Unassembled WGS sequence"/>
</dbReference>
<dbReference type="GO" id="GO:0000287">
    <property type="term" value="F:magnesium ion binding"/>
    <property type="evidence" value="ECO:0007669"/>
    <property type="project" value="TreeGrafter"/>
</dbReference>
<dbReference type="AlphaFoldDB" id="A0A1Y3TMM4"/>
<evidence type="ECO:0000313" key="2">
    <source>
        <dbReference type="Proteomes" id="UP000195455"/>
    </source>
</evidence>
<dbReference type="Gene3D" id="3.30.1240.10">
    <property type="match status" value="1"/>
</dbReference>
<name>A0A1Y3TMM4_9FIRM</name>
<dbReference type="GO" id="GO:0005829">
    <property type="term" value="C:cytosol"/>
    <property type="evidence" value="ECO:0007669"/>
    <property type="project" value="TreeGrafter"/>
</dbReference>
<dbReference type="CDD" id="cd07516">
    <property type="entry name" value="HAD_Pase"/>
    <property type="match status" value="1"/>
</dbReference>
<evidence type="ECO:0008006" key="3">
    <source>
        <dbReference type="Google" id="ProtNLM"/>
    </source>
</evidence>
<dbReference type="InterPro" id="IPR006379">
    <property type="entry name" value="HAD-SF_hydro_IIB"/>
</dbReference>
<dbReference type="InterPro" id="IPR036412">
    <property type="entry name" value="HAD-like_sf"/>
</dbReference>
<dbReference type="SFLD" id="SFLDG01140">
    <property type="entry name" value="C2.B:_Phosphomannomutase_and_P"/>
    <property type="match status" value="1"/>
</dbReference>
<gene>
    <name evidence="1" type="ORF">B5G26_16465</name>
</gene>
<dbReference type="InterPro" id="IPR023214">
    <property type="entry name" value="HAD_sf"/>
</dbReference>
<dbReference type="NCBIfam" id="TIGR00099">
    <property type="entry name" value="Cof-subfamily"/>
    <property type="match status" value="1"/>
</dbReference>
<dbReference type="PANTHER" id="PTHR10000">
    <property type="entry name" value="PHOSPHOSERINE PHOSPHATASE"/>
    <property type="match status" value="1"/>
</dbReference>
<proteinExistence type="predicted"/>
<sequence>MSTYEWKEREVFPMAYRMVFSDMDGTLLKSASELSEKNIEMVGKAVDQGVEFVICTGRGVYGVERFLEKLHLLGRPGYVICQNGAAVYNLENMEMVLKHSFSSDDLRPVVEAARAEGVEVYLYDDRTFLAEKVTPQVEAYCRVMHADMRILPDGLEYEGYFTKCLLSGSYEQLDAVRKRVEPIIAGKLNHFFSGPQYLEFVKTGVSKGRALRETAEKAGVPLAEVIAIGDSENDLSMIQAAGLGVAVANAQEHVKAAADYVTETTCEQDAVADVLQRFVLGEQ</sequence>
<dbReference type="NCBIfam" id="TIGR01484">
    <property type="entry name" value="HAD-SF-IIB"/>
    <property type="match status" value="1"/>
</dbReference>
<organism evidence="1 2">
    <name type="scientific">Anaerotignum lactatifermentans</name>
    <dbReference type="NCBI Taxonomy" id="160404"/>
    <lineage>
        <taxon>Bacteria</taxon>
        <taxon>Bacillati</taxon>
        <taxon>Bacillota</taxon>
        <taxon>Clostridia</taxon>
        <taxon>Lachnospirales</taxon>
        <taxon>Anaerotignaceae</taxon>
        <taxon>Anaerotignum</taxon>
    </lineage>
</organism>
<dbReference type="SFLD" id="SFLDG01144">
    <property type="entry name" value="C2.B.4:_PGP_Like"/>
    <property type="match status" value="1"/>
</dbReference>
<reference evidence="2" key="1">
    <citation type="submission" date="2017-04" db="EMBL/GenBank/DDBJ databases">
        <title>Function of individual gut microbiota members based on whole genome sequencing of pure cultures obtained from chicken caecum.</title>
        <authorList>
            <person name="Medvecky M."/>
            <person name="Cejkova D."/>
            <person name="Polansky O."/>
            <person name="Karasova D."/>
            <person name="Kubasova T."/>
            <person name="Cizek A."/>
            <person name="Rychlik I."/>
        </authorList>
    </citation>
    <scope>NUCLEOTIDE SEQUENCE [LARGE SCALE GENOMIC DNA]</scope>
    <source>
        <strain evidence="2">An75</strain>
    </source>
</reference>
<dbReference type="PANTHER" id="PTHR10000:SF8">
    <property type="entry name" value="HAD SUPERFAMILY HYDROLASE-LIKE, TYPE 3"/>
    <property type="match status" value="1"/>
</dbReference>
<dbReference type="Gene3D" id="3.40.50.1000">
    <property type="entry name" value="HAD superfamily/HAD-like"/>
    <property type="match status" value="1"/>
</dbReference>
<dbReference type="Pfam" id="PF08282">
    <property type="entry name" value="Hydrolase_3"/>
    <property type="match status" value="1"/>
</dbReference>
<protein>
    <recommendedName>
        <fullName evidence="3">Hydrolase</fullName>
    </recommendedName>
</protein>
<evidence type="ECO:0000313" key="1">
    <source>
        <dbReference type="EMBL" id="OUN37814.1"/>
    </source>
</evidence>
<dbReference type="GO" id="GO:0016791">
    <property type="term" value="F:phosphatase activity"/>
    <property type="evidence" value="ECO:0007669"/>
    <property type="project" value="UniProtKB-ARBA"/>
</dbReference>
<dbReference type="EMBL" id="NFHM01000066">
    <property type="protein sequence ID" value="OUN37814.1"/>
    <property type="molecule type" value="Genomic_DNA"/>
</dbReference>
<dbReference type="InterPro" id="IPR000150">
    <property type="entry name" value="Cof"/>
</dbReference>
<accession>A0A1Y3TMM4</accession>
<comment type="caution">
    <text evidence="1">The sequence shown here is derived from an EMBL/GenBank/DDBJ whole genome shotgun (WGS) entry which is preliminary data.</text>
</comment>
<dbReference type="SUPFAM" id="SSF56784">
    <property type="entry name" value="HAD-like"/>
    <property type="match status" value="1"/>
</dbReference>